<dbReference type="EMBL" id="HBGK01028263">
    <property type="protein sequence ID" value="CAD9286378.1"/>
    <property type="molecule type" value="Transcribed_RNA"/>
</dbReference>
<name>A0A7S1V327_9STRA</name>
<proteinExistence type="predicted"/>
<dbReference type="InterPro" id="IPR028994">
    <property type="entry name" value="Integrin_alpha_N"/>
</dbReference>
<sequence length="132" mass="14342">MIGSSSPSQFGYKVQFNPDGNLLVVSAIYKSFGTTIKRAGSVILYRYNDNDSGDDDDDDDGSSSWIQVGQELKGKENGDWFGSSIALLQEEDDAQQDQTTKLHLAVGATGRNNGHAGYVQVFELSLVEEKEG</sequence>
<reference evidence="1" key="1">
    <citation type="submission" date="2021-01" db="EMBL/GenBank/DDBJ databases">
        <authorList>
            <person name="Corre E."/>
            <person name="Pelletier E."/>
            <person name="Niang G."/>
            <person name="Scheremetjew M."/>
            <person name="Finn R."/>
            <person name="Kale V."/>
            <person name="Holt S."/>
            <person name="Cochrane G."/>
            <person name="Meng A."/>
            <person name="Brown T."/>
            <person name="Cohen L."/>
        </authorList>
    </citation>
    <scope>NUCLEOTIDE SEQUENCE</scope>
    <source>
        <strain evidence="1">CCMP 410</strain>
    </source>
</reference>
<evidence type="ECO:0000313" key="1">
    <source>
        <dbReference type="EMBL" id="CAD9286378.1"/>
    </source>
</evidence>
<gene>
    <name evidence="1" type="ORF">GOCE00092_LOCUS14663</name>
</gene>
<dbReference type="Gene3D" id="2.130.10.130">
    <property type="entry name" value="Integrin alpha, N-terminal"/>
    <property type="match status" value="1"/>
</dbReference>
<organism evidence="1">
    <name type="scientific">Grammatophora oceanica</name>
    <dbReference type="NCBI Taxonomy" id="210454"/>
    <lineage>
        <taxon>Eukaryota</taxon>
        <taxon>Sar</taxon>
        <taxon>Stramenopiles</taxon>
        <taxon>Ochrophyta</taxon>
        <taxon>Bacillariophyta</taxon>
        <taxon>Fragilariophyceae</taxon>
        <taxon>Fragilariophycidae</taxon>
        <taxon>Rhabdonematales</taxon>
        <taxon>Grammatophoraceae</taxon>
        <taxon>Grammatophora</taxon>
    </lineage>
</organism>
<accession>A0A7S1V327</accession>
<dbReference type="AlphaFoldDB" id="A0A7S1V327"/>
<protein>
    <submittedName>
        <fullName evidence="1">Uncharacterized protein</fullName>
    </submittedName>
</protein>